<sequence>MKPTARGFRTLTLLGLMFGAVSAQAQTAPEDADGLRSGPLFEELARMDGMLFEASFVSCDAAKANAIFADDVEFYHDKDGLSAGEQVRENTRRLTAACPAARGVTRTIVPGSLRVYPIEGYGALQVGTHRFDERGAATSTVARFISLWRNENGQWRLARVVSYDHRAVPANP</sequence>
<dbReference type="OrthoDB" id="119951at2"/>
<evidence type="ECO:0000313" key="4">
    <source>
        <dbReference type="Proteomes" id="UP000636453"/>
    </source>
</evidence>
<organism evidence="3 4">
    <name type="scientific">Vulcaniibacterium thermophilum</name>
    <dbReference type="NCBI Taxonomy" id="1169913"/>
    <lineage>
        <taxon>Bacteria</taxon>
        <taxon>Pseudomonadati</taxon>
        <taxon>Pseudomonadota</taxon>
        <taxon>Gammaproteobacteria</taxon>
        <taxon>Lysobacterales</taxon>
        <taxon>Lysobacteraceae</taxon>
        <taxon>Vulcaniibacterium</taxon>
    </lineage>
</organism>
<keyword evidence="4" id="KW-1185">Reference proteome</keyword>
<reference evidence="3" key="1">
    <citation type="journal article" date="2014" name="Int. J. Syst. Evol. Microbiol.">
        <title>Complete genome sequence of Corynebacterium casei LMG S-19264T (=DSM 44701T), isolated from a smear-ripened cheese.</title>
        <authorList>
            <consortium name="US DOE Joint Genome Institute (JGI-PGF)"/>
            <person name="Walter F."/>
            <person name="Albersmeier A."/>
            <person name="Kalinowski J."/>
            <person name="Ruckert C."/>
        </authorList>
    </citation>
    <scope>NUCLEOTIDE SEQUENCE</scope>
    <source>
        <strain evidence="3">KCTC 32020</strain>
    </source>
</reference>
<protein>
    <submittedName>
        <fullName evidence="3">DUF4440 domain-containing protein</fullName>
    </submittedName>
</protein>
<evidence type="ECO:0000313" key="3">
    <source>
        <dbReference type="EMBL" id="GHE25574.1"/>
    </source>
</evidence>
<dbReference type="RefSeq" id="WP_146474284.1">
    <property type="nucleotide sequence ID" value="NZ_BNCF01000001.1"/>
</dbReference>
<dbReference type="Gene3D" id="3.10.450.50">
    <property type="match status" value="1"/>
</dbReference>
<dbReference type="InterPro" id="IPR032710">
    <property type="entry name" value="NTF2-like_dom_sf"/>
</dbReference>
<comment type="caution">
    <text evidence="3">The sequence shown here is derived from an EMBL/GenBank/DDBJ whole genome shotgun (WGS) entry which is preliminary data.</text>
</comment>
<accession>A0A918YUH9</accession>
<dbReference type="Proteomes" id="UP000636453">
    <property type="component" value="Unassembled WGS sequence"/>
</dbReference>
<keyword evidence="1" id="KW-0732">Signal</keyword>
<reference evidence="3" key="2">
    <citation type="submission" date="2020-09" db="EMBL/GenBank/DDBJ databases">
        <authorList>
            <person name="Sun Q."/>
            <person name="Kim S."/>
        </authorList>
    </citation>
    <scope>NUCLEOTIDE SEQUENCE</scope>
    <source>
        <strain evidence="3">KCTC 32020</strain>
    </source>
</reference>
<evidence type="ECO:0000259" key="2">
    <source>
        <dbReference type="Pfam" id="PF14534"/>
    </source>
</evidence>
<feature type="domain" description="DUF4440" evidence="2">
    <location>
        <begin position="52"/>
        <end position="157"/>
    </location>
</feature>
<dbReference type="AlphaFoldDB" id="A0A918YUH9"/>
<proteinExistence type="predicted"/>
<dbReference type="SUPFAM" id="SSF54427">
    <property type="entry name" value="NTF2-like"/>
    <property type="match status" value="1"/>
</dbReference>
<gene>
    <name evidence="3" type="ORF">GCM10007167_02740</name>
</gene>
<name>A0A918YUH9_9GAMM</name>
<feature type="chain" id="PRO_5036712057" evidence="1">
    <location>
        <begin position="26"/>
        <end position="172"/>
    </location>
</feature>
<dbReference type="EMBL" id="BNCF01000001">
    <property type="protein sequence ID" value="GHE25574.1"/>
    <property type="molecule type" value="Genomic_DNA"/>
</dbReference>
<dbReference type="Pfam" id="PF14534">
    <property type="entry name" value="DUF4440"/>
    <property type="match status" value="1"/>
</dbReference>
<feature type="signal peptide" evidence="1">
    <location>
        <begin position="1"/>
        <end position="25"/>
    </location>
</feature>
<dbReference type="InterPro" id="IPR027843">
    <property type="entry name" value="DUF4440"/>
</dbReference>
<evidence type="ECO:0000256" key="1">
    <source>
        <dbReference type="SAM" id="SignalP"/>
    </source>
</evidence>